<dbReference type="NCBIfam" id="TIGR02481">
    <property type="entry name" value="hemeryth_dom"/>
    <property type="match status" value="1"/>
</dbReference>
<accession>A0A1I1H5X9</accession>
<dbReference type="InterPro" id="IPR012312">
    <property type="entry name" value="Hemerythrin-like"/>
</dbReference>
<dbReference type="CDD" id="cd12107">
    <property type="entry name" value="Hemerythrin"/>
    <property type="match status" value="1"/>
</dbReference>
<evidence type="ECO:0000256" key="1">
    <source>
        <dbReference type="ARBA" id="ARBA00010587"/>
    </source>
</evidence>
<evidence type="ECO:0000313" key="5">
    <source>
        <dbReference type="EMBL" id="SFC16570.1"/>
    </source>
</evidence>
<dbReference type="Proteomes" id="UP000199263">
    <property type="component" value="Unassembled WGS sequence"/>
</dbReference>
<gene>
    <name evidence="5" type="ORF">SAMN05421842_101104</name>
</gene>
<dbReference type="SUPFAM" id="SSF47188">
    <property type="entry name" value="Hemerythrin-like"/>
    <property type="match status" value="1"/>
</dbReference>
<dbReference type="Gene3D" id="1.20.120.50">
    <property type="entry name" value="Hemerythrin-like"/>
    <property type="match status" value="1"/>
</dbReference>
<dbReference type="STRING" id="119641.SAMN05421842_101104"/>
<evidence type="ECO:0000313" key="6">
    <source>
        <dbReference type="Proteomes" id="UP000199263"/>
    </source>
</evidence>
<sequence>MMYEMKEEYKTGIEFIDEQHKMLFDIADRTYMLLKNEYTLDKYDKVVALIEELQDYTAFHFKAEEAYMESINYKKMFTQKIEHEAFIKKLNDVDLKSIDENQDDYIISILQFLNDWLTEHIFKNDKLIGEKR</sequence>
<dbReference type="PANTHER" id="PTHR37164">
    <property type="entry name" value="BACTERIOHEMERYTHRIN"/>
    <property type="match status" value="1"/>
</dbReference>
<dbReference type="InterPro" id="IPR012827">
    <property type="entry name" value="Hemerythrin_metal-bd"/>
</dbReference>
<dbReference type="GO" id="GO:0046872">
    <property type="term" value="F:metal ion binding"/>
    <property type="evidence" value="ECO:0007669"/>
    <property type="project" value="UniProtKB-KW"/>
</dbReference>
<dbReference type="InterPro" id="IPR050669">
    <property type="entry name" value="Hemerythrin"/>
</dbReference>
<evidence type="ECO:0000256" key="2">
    <source>
        <dbReference type="ARBA" id="ARBA00022723"/>
    </source>
</evidence>
<dbReference type="EMBL" id="FOMG01000001">
    <property type="protein sequence ID" value="SFC16570.1"/>
    <property type="molecule type" value="Genomic_DNA"/>
</dbReference>
<keyword evidence="6" id="KW-1185">Reference proteome</keyword>
<keyword evidence="3" id="KW-0408">Iron</keyword>
<organism evidence="5 6">
    <name type="scientific">Clostridium uliginosum</name>
    <dbReference type="NCBI Taxonomy" id="119641"/>
    <lineage>
        <taxon>Bacteria</taxon>
        <taxon>Bacillati</taxon>
        <taxon>Bacillota</taxon>
        <taxon>Clostridia</taxon>
        <taxon>Eubacteriales</taxon>
        <taxon>Clostridiaceae</taxon>
        <taxon>Clostridium</taxon>
    </lineage>
</organism>
<dbReference type="Pfam" id="PF01814">
    <property type="entry name" value="Hemerythrin"/>
    <property type="match status" value="1"/>
</dbReference>
<proteinExistence type="inferred from homology"/>
<keyword evidence="2" id="KW-0479">Metal-binding</keyword>
<evidence type="ECO:0000259" key="4">
    <source>
        <dbReference type="Pfam" id="PF01814"/>
    </source>
</evidence>
<name>A0A1I1H5X9_9CLOT</name>
<dbReference type="InterPro" id="IPR035938">
    <property type="entry name" value="Hemerythrin-like_sf"/>
</dbReference>
<dbReference type="PANTHER" id="PTHR37164:SF1">
    <property type="entry name" value="BACTERIOHEMERYTHRIN"/>
    <property type="match status" value="1"/>
</dbReference>
<feature type="domain" description="Hemerythrin-like" evidence="4">
    <location>
        <begin position="11"/>
        <end position="128"/>
    </location>
</feature>
<evidence type="ECO:0000256" key="3">
    <source>
        <dbReference type="ARBA" id="ARBA00023004"/>
    </source>
</evidence>
<protein>
    <submittedName>
        <fullName evidence="5">Hemerythrin</fullName>
    </submittedName>
</protein>
<comment type="similarity">
    <text evidence="1">Belongs to the hemerythrin family.</text>
</comment>
<reference evidence="5 6" key="1">
    <citation type="submission" date="2016-10" db="EMBL/GenBank/DDBJ databases">
        <authorList>
            <person name="de Groot N.N."/>
        </authorList>
    </citation>
    <scope>NUCLEOTIDE SEQUENCE [LARGE SCALE GENOMIC DNA]</scope>
    <source>
        <strain evidence="5 6">DSM 12992</strain>
    </source>
</reference>
<dbReference type="AlphaFoldDB" id="A0A1I1H5X9"/>
<dbReference type="NCBIfam" id="NF033749">
    <property type="entry name" value="bact_hemeryth"/>
    <property type="match status" value="1"/>
</dbReference>